<proteinExistence type="predicted"/>
<organism evidence="1 2">
    <name type="scientific">Coniophora puteana (strain RWD-64-598)</name>
    <name type="common">Brown rot fungus</name>
    <dbReference type="NCBI Taxonomy" id="741705"/>
    <lineage>
        <taxon>Eukaryota</taxon>
        <taxon>Fungi</taxon>
        <taxon>Dikarya</taxon>
        <taxon>Basidiomycota</taxon>
        <taxon>Agaricomycotina</taxon>
        <taxon>Agaricomycetes</taxon>
        <taxon>Agaricomycetidae</taxon>
        <taxon>Boletales</taxon>
        <taxon>Coniophorineae</taxon>
        <taxon>Coniophoraceae</taxon>
        <taxon>Coniophora</taxon>
    </lineage>
</organism>
<evidence type="ECO:0000313" key="1">
    <source>
        <dbReference type="EMBL" id="EIW78811.1"/>
    </source>
</evidence>
<name>A0A5M3MJN5_CONPW</name>
<dbReference type="KEGG" id="cput:CONPUDRAFT_74411"/>
<accession>A0A5M3MJN5</accession>
<dbReference type="RefSeq" id="XP_007770506.1">
    <property type="nucleotide sequence ID" value="XM_007772316.1"/>
</dbReference>
<keyword evidence="2" id="KW-1185">Reference proteome</keyword>
<evidence type="ECO:0000313" key="2">
    <source>
        <dbReference type="Proteomes" id="UP000053558"/>
    </source>
</evidence>
<dbReference type="EMBL" id="JH711581">
    <property type="protein sequence ID" value="EIW78811.1"/>
    <property type="molecule type" value="Genomic_DNA"/>
</dbReference>
<comment type="caution">
    <text evidence="1">The sequence shown here is derived from an EMBL/GenBank/DDBJ whole genome shotgun (WGS) entry which is preliminary data.</text>
</comment>
<gene>
    <name evidence="1" type="ORF">CONPUDRAFT_74411</name>
</gene>
<reference evidence="2" key="1">
    <citation type="journal article" date="2012" name="Science">
        <title>The Paleozoic origin of enzymatic lignin decomposition reconstructed from 31 fungal genomes.</title>
        <authorList>
            <person name="Floudas D."/>
            <person name="Binder M."/>
            <person name="Riley R."/>
            <person name="Barry K."/>
            <person name="Blanchette R.A."/>
            <person name="Henrissat B."/>
            <person name="Martinez A.T."/>
            <person name="Otillar R."/>
            <person name="Spatafora J.W."/>
            <person name="Yadav J.S."/>
            <person name="Aerts A."/>
            <person name="Benoit I."/>
            <person name="Boyd A."/>
            <person name="Carlson A."/>
            <person name="Copeland A."/>
            <person name="Coutinho P.M."/>
            <person name="de Vries R.P."/>
            <person name="Ferreira P."/>
            <person name="Findley K."/>
            <person name="Foster B."/>
            <person name="Gaskell J."/>
            <person name="Glotzer D."/>
            <person name="Gorecki P."/>
            <person name="Heitman J."/>
            <person name="Hesse C."/>
            <person name="Hori C."/>
            <person name="Igarashi K."/>
            <person name="Jurgens J.A."/>
            <person name="Kallen N."/>
            <person name="Kersten P."/>
            <person name="Kohler A."/>
            <person name="Kuees U."/>
            <person name="Kumar T.K.A."/>
            <person name="Kuo A."/>
            <person name="LaButti K."/>
            <person name="Larrondo L.F."/>
            <person name="Lindquist E."/>
            <person name="Ling A."/>
            <person name="Lombard V."/>
            <person name="Lucas S."/>
            <person name="Lundell T."/>
            <person name="Martin R."/>
            <person name="McLaughlin D.J."/>
            <person name="Morgenstern I."/>
            <person name="Morin E."/>
            <person name="Murat C."/>
            <person name="Nagy L.G."/>
            <person name="Nolan M."/>
            <person name="Ohm R.A."/>
            <person name="Patyshakuliyeva A."/>
            <person name="Rokas A."/>
            <person name="Ruiz-Duenas F.J."/>
            <person name="Sabat G."/>
            <person name="Salamov A."/>
            <person name="Samejima M."/>
            <person name="Schmutz J."/>
            <person name="Slot J.C."/>
            <person name="St John F."/>
            <person name="Stenlid J."/>
            <person name="Sun H."/>
            <person name="Sun S."/>
            <person name="Syed K."/>
            <person name="Tsang A."/>
            <person name="Wiebenga A."/>
            <person name="Young D."/>
            <person name="Pisabarro A."/>
            <person name="Eastwood D.C."/>
            <person name="Martin F."/>
            <person name="Cullen D."/>
            <person name="Grigoriev I.V."/>
            <person name="Hibbett D.S."/>
        </authorList>
    </citation>
    <scope>NUCLEOTIDE SEQUENCE [LARGE SCALE GENOMIC DNA]</scope>
    <source>
        <strain evidence="2">RWD-64-598 SS2</strain>
    </source>
</reference>
<dbReference type="GeneID" id="19209239"/>
<sequence>MSRSEQESLVAQLSNLSIDGTTSAPSDEGDLHRPADLEQSHLLPLTIQRAFRRVHLQLLPDRTPWPDPFALSHRLRSSLDGIENNNFMWSRYVREVHAITGEDLPDAIPATFPYDHSITATRLYEDFRVLFTWRTVPTDSPFHFHAPLAVHFLVASADTHSLALRLSAVVSRFSLEWLDHYTEATMLFHSTEATIGTFFCTEQLRDTFNFATQMCRANFPLQFIYKTDGDENAVTISNSSVLATERDLETLLMLTDRYFAYY</sequence>
<dbReference type="AlphaFoldDB" id="A0A5M3MJN5"/>
<dbReference type="Proteomes" id="UP000053558">
    <property type="component" value="Unassembled WGS sequence"/>
</dbReference>
<protein>
    <submittedName>
        <fullName evidence="1">Uncharacterized protein</fullName>
    </submittedName>
</protein>